<feature type="transmembrane region" description="Helical" evidence="1">
    <location>
        <begin position="85"/>
        <end position="106"/>
    </location>
</feature>
<feature type="transmembrane region" description="Helical" evidence="1">
    <location>
        <begin position="207"/>
        <end position="228"/>
    </location>
</feature>
<dbReference type="RefSeq" id="WP_217843280.1">
    <property type="nucleotide sequence ID" value="NZ_CP077076.1"/>
</dbReference>
<protein>
    <submittedName>
        <fullName evidence="2">AbrB family transcriptional regulator</fullName>
    </submittedName>
</protein>
<evidence type="ECO:0000313" key="2">
    <source>
        <dbReference type="EMBL" id="QXH53886.1"/>
    </source>
</evidence>
<keyword evidence="1" id="KW-1133">Transmembrane helix</keyword>
<dbReference type="NCBIfam" id="TIGR03082">
    <property type="entry name" value="Gneg_AbrB_dup"/>
    <property type="match status" value="2"/>
</dbReference>
<organism evidence="2 3">
    <name type="scientific">Pseudomonas fakonensis</name>
    <dbReference type="NCBI Taxonomy" id="2842355"/>
    <lineage>
        <taxon>Bacteria</taxon>
        <taxon>Pseudomonadati</taxon>
        <taxon>Pseudomonadota</taxon>
        <taxon>Gammaproteobacteria</taxon>
        <taxon>Pseudomonadales</taxon>
        <taxon>Pseudomonadaceae</taxon>
        <taxon>Pseudomonas</taxon>
    </lineage>
</organism>
<evidence type="ECO:0000256" key="1">
    <source>
        <dbReference type="SAM" id="Phobius"/>
    </source>
</evidence>
<accession>A0ABX8NC24</accession>
<evidence type="ECO:0000313" key="3">
    <source>
        <dbReference type="Proteomes" id="UP001046350"/>
    </source>
</evidence>
<dbReference type="PANTHER" id="PTHR38457:SF1">
    <property type="entry name" value="REGULATOR ABRB-RELATED"/>
    <property type="match status" value="1"/>
</dbReference>
<dbReference type="Proteomes" id="UP001046350">
    <property type="component" value="Chromosome"/>
</dbReference>
<reference evidence="2" key="1">
    <citation type="journal article" date="2021" name="Microorganisms">
        <title>The Ever-Expanding Pseudomonas Genus: Description of 43 New Species and Partition of the Pseudomonas putida Group.</title>
        <authorList>
            <person name="Girard L."/>
            <person name="Lood C."/>
            <person name="Hofte M."/>
            <person name="Vandamme P."/>
            <person name="Rokni-Zadeh H."/>
            <person name="van Noort V."/>
            <person name="Lavigne R."/>
            <person name="De Mot R."/>
        </authorList>
    </citation>
    <scope>NUCLEOTIDE SEQUENCE</scope>
    <source>
        <strain evidence="2">COW40</strain>
    </source>
</reference>
<dbReference type="PIRSF" id="PIRSF038991">
    <property type="entry name" value="Protein_AbrB"/>
    <property type="match status" value="1"/>
</dbReference>
<feature type="transmembrane region" description="Helical" evidence="1">
    <location>
        <begin position="151"/>
        <end position="170"/>
    </location>
</feature>
<dbReference type="InterPro" id="IPR007820">
    <property type="entry name" value="AbrB_fam"/>
</dbReference>
<proteinExistence type="predicted"/>
<keyword evidence="1" id="KW-0812">Transmembrane</keyword>
<keyword evidence="3" id="KW-1185">Reference proteome</keyword>
<name>A0ABX8NC24_9PSED</name>
<dbReference type="PANTHER" id="PTHR38457">
    <property type="entry name" value="REGULATOR ABRB-RELATED"/>
    <property type="match status" value="1"/>
</dbReference>
<dbReference type="EMBL" id="CP077076">
    <property type="protein sequence ID" value="QXH53886.1"/>
    <property type="molecule type" value="Genomic_DNA"/>
</dbReference>
<feature type="transmembrane region" description="Helical" evidence="1">
    <location>
        <begin position="268"/>
        <end position="289"/>
    </location>
</feature>
<feature type="transmembrane region" description="Helical" evidence="1">
    <location>
        <begin position="61"/>
        <end position="79"/>
    </location>
</feature>
<keyword evidence="1" id="KW-0472">Membrane</keyword>
<dbReference type="InterPro" id="IPR017516">
    <property type="entry name" value="AbrB_dup"/>
</dbReference>
<gene>
    <name evidence="2" type="ORF">KSS94_12515</name>
</gene>
<sequence>MARPKLLHFSLTILAGALGAVLATLAHWPLPWMIGSLLMVALVRCVQREQHLPAVPGGRKLGQWIIGVGIGLHFNRYVIVQIGEHLAIILTAAVVTTVAAGIAVWWMRKGGEDGATAFFSSMPGGSAEMVNLGARNGAVLHRVAAAQTLRVILVVLTIPALFKLLFGQAAQATALHGTTQPLWLGLMFLLGGGLALLLQWRRKPNPWLFGPLFVSAALCSLADLHLALPSGASEFGQLMIGSSLGCYFDRSFFKGAPRFMLRSLSSTVLMTVIAMAFAAGLGWLAGIDYRSLTLGMMLGGIAEMSLTAEMLKLAVPLVTAMQTLRLLVVMAFAEPVYHWLEQRTRSED</sequence>
<dbReference type="Pfam" id="PF05145">
    <property type="entry name" value="AbrB"/>
    <property type="match status" value="1"/>
</dbReference>
<feature type="transmembrane region" description="Helical" evidence="1">
    <location>
        <begin position="182"/>
        <end position="200"/>
    </location>
</feature>